<dbReference type="PANTHER" id="PTHR22754:SF32">
    <property type="entry name" value="DISCO-INTERACTING PROTEIN 2"/>
    <property type="match status" value="1"/>
</dbReference>
<feature type="compositionally biased region" description="Basic and acidic residues" evidence="2">
    <location>
        <begin position="72"/>
        <end position="81"/>
    </location>
</feature>
<evidence type="ECO:0000259" key="3">
    <source>
        <dbReference type="PROSITE" id="PS51912"/>
    </source>
</evidence>
<dbReference type="InterPro" id="IPR025110">
    <property type="entry name" value="AMP-bd_C"/>
</dbReference>
<feature type="region of interest" description="Disordered" evidence="2">
    <location>
        <begin position="94"/>
        <end position="174"/>
    </location>
</feature>
<dbReference type="Pfam" id="PF06464">
    <property type="entry name" value="DMAP_binding"/>
    <property type="match status" value="1"/>
</dbReference>
<dbReference type="CDD" id="cd05905">
    <property type="entry name" value="Dip2"/>
    <property type="match status" value="1"/>
</dbReference>
<feature type="compositionally biased region" description="Polar residues" evidence="2">
    <location>
        <begin position="134"/>
        <end position="150"/>
    </location>
</feature>
<feature type="domain" description="DMAP1-binding" evidence="3">
    <location>
        <begin position="6"/>
        <end position="119"/>
    </location>
</feature>
<dbReference type="Pfam" id="PF00501">
    <property type="entry name" value="AMP-binding"/>
    <property type="match status" value="2"/>
</dbReference>
<dbReference type="InterPro" id="IPR037337">
    <property type="entry name" value="Dip2-like_dom"/>
</dbReference>
<name>A0A1I8F165_WUCBA</name>
<dbReference type="Gene3D" id="3.30.300.30">
    <property type="match status" value="2"/>
</dbReference>
<feature type="region of interest" description="Disordered" evidence="2">
    <location>
        <begin position="50"/>
        <end position="81"/>
    </location>
</feature>
<accession>A0A1I8F165</accession>
<sequence length="1743" mass="192322">MVDAIDISSLPSDVRERLAQLDLELSEGDITQKGYDKKKQLLLGPYLRIKRDGNKAASSPSTKAQRKHQRRLTRDESRFHSEIHAEAVQQALAEYSEGKKEKPNILPPVKRRGTETRRERHRASDSSSEDDSMFGSTDRSKGTSSTLSLNEQRKKSLSNGSQKPDASSFAPPPDITATALANGAVIRKDRNIMSENERNAMKKVANAEEAVLKTDIIYANDVAESDIAITNITNQDYQNAVVLSSLSALKPVRVSLKIQQLVHSLQFNHPLHFAYQLPSSRNIKSKFVAKISKKAHEASNIRANLRHKLKSHGISKRSKRFAVLESLRRSLKKHRPRNTSFERTLLTQGFSIAVKKFNPLHSYKKLSLKRFKDERNFVEQKLNTFVRISDLGLGRKFIKISDLKCCKYFYQLHIIHECRLMGLQRPKKKPLHEYYNDDDAELEALARVVDPLAPRPEGSMICPARGDHASVSTSLPRSIDSALHKYGTSQPRMVAAVVLDHSARPAYSLTYGKLLNRATKVAHMLLTKLVPGVVGKEKVQLCKSGDRVALVYPNTEPLSFLVAFYGCILAGIIPVPVEDAGIQQLGFLLGSCGVKVALTSDACYKGLPKRSSSNQSYPNSNAPLLPGSEIIDFKGWPRLVWLTTEHLNKPPRDWSVPPRVTDDSVAYIEYTTDKEGSVKGVCITRQALLSHCRSLTIAMNYSESDTLVSVLDFKQCFFWFTCYFCPVFIDENQSGIMDVDAKTALVKSRDLHWGLLATRDHKEINLSSLRSILVADGANPWSLSSCDQFASVFQSRGLKPDAVCPCAGSSETGTVSLRRPCTEGSFHNSGRGVLSMSALSHSVVRVDQENSLTSLTLQDAGQVITGGVVVVVKLSGPPRLCMTDEIGEICLYAHSTGSAYWGLDGLSANTFKVEPLGNDDKPLGPVPYVRSGLLGFLGPNGLIFVVGNRNSQMYVSGRQHGADDLIATALAVEPMKFIYRGRIAVFSVNVLRDERICIIAEQKPGVSEEDSFSWMSRVLQAIDSIHQVGIYCLALVPSNQLPKTPLGGIHVSETRQRFIDGVLHPTTLLMCPHTCVINLPKPREQQSDVGPAAMFVGNIVQGVRIAAAKGRQINADDEKVTSLMEVLRQRSQTSPDHVLFTLMNSRGTETESITCAQLLKRAERIGSMLTDKGKLNAGEHVALIFPPGIDLIAAFYGCQAAGLVPVCIRPPHPHNLQITLPTVRMIVDVSKAVAVISTSSLIKLLKCKEASLRVDAKAWPTILDVDDLPSLSRKKWESECFERKSTDDFSVSTTGQLAGIVVSIASATALCRSLKVACELYPSRHITLCLDPYCGLGLTLWCLSGVYSGHHSLLIPPAEVEQNAALWLTAVSQRKVRDTFCSYGVMELCVRELAPQISLLKEKVAEERPRVALCAAFSKLFAPLGLNSRAVSTSFGCRVNTAICMQGAASPDPATVYVDARALRNDRVTLVEKGAPHSIALMESGKLLPGVEVVIANPETRGQCADSHLGEIWVACSHNAIGYFTLYGEEASLHIDHFNARLSTGDTLKRFARTGYLGFLRRTQSITADGELHDAVFVVGALDEALMLRGMRYHPVDIEATVIRAHRKISEWLCGIYMDSSFGCESAESEALDLVPAITSAVLEEHYLIVGVVVIVDPGVVPINSRGEKQRMHLRDAFLKDMLDPIYVAYNIEEILVKKCFFQNITLNVLYVLSFFFWKFIICVYDWKLPFSASFLCTTVTYV</sequence>
<dbReference type="InterPro" id="IPR000873">
    <property type="entry name" value="AMP-dep_synth/lig_dom"/>
</dbReference>
<dbReference type="WBParaSite" id="maker-PairedContig_860-snap-gene-0.9-mRNA-1">
    <property type="protein sequence ID" value="maker-PairedContig_860-snap-gene-0.9-mRNA-1"/>
    <property type="gene ID" value="maker-PairedContig_860-snap-gene-0.9"/>
</dbReference>
<dbReference type="InterPro" id="IPR042099">
    <property type="entry name" value="ANL_N_sf"/>
</dbReference>
<evidence type="ECO:0000256" key="2">
    <source>
        <dbReference type="SAM" id="MobiDB-lite"/>
    </source>
</evidence>
<dbReference type="STRING" id="6293.A0A1I8F165"/>
<dbReference type="InterPro" id="IPR045851">
    <property type="entry name" value="AMP-bd_C_sf"/>
</dbReference>
<dbReference type="Gene3D" id="3.40.50.12780">
    <property type="entry name" value="N-terminal domain of ligase-like"/>
    <property type="match status" value="2"/>
</dbReference>
<dbReference type="PANTHER" id="PTHR22754">
    <property type="entry name" value="DISCO-INTERACTING PROTEIN 2 DIP2 -RELATED"/>
    <property type="match status" value="1"/>
</dbReference>
<dbReference type="InterPro" id="IPR010506">
    <property type="entry name" value="DMAP1-bd"/>
</dbReference>
<dbReference type="PROSITE" id="PS51912">
    <property type="entry name" value="DMAP1_BIND"/>
    <property type="match status" value="1"/>
</dbReference>
<feature type="compositionally biased region" description="Basic and acidic residues" evidence="2">
    <location>
        <begin position="112"/>
        <end position="124"/>
    </location>
</feature>
<organism evidence="4">
    <name type="scientific">Wuchereria bancrofti</name>
    <dbReference type="NCBI Taxonomy" id="6293"/>
    <lineage>
        <taxon>Eukaryota</taxon>
        <taxon>Metazoa</taxon>
        <taxon>Ecdysozoa</taxon>
        <taxon>Nematoda</taxon>
        <taxon>Chromadorea</taxon>
        <taxon>Rhabditida</taxon>
        <taxon>Spirurina</taxon>
        <taxon>Spiruromorpha</taxon>
        <taxon>Filarioidea</taxon>
        <taxon>Onchocercidae</taxon>
        <taxon>Wuchereria</taxon>
    </lineage>
</organism>
<protein>
    <submittedName>
        <fullName evidence="4">DMAP-interaction domain-containing protein</fullName>
    </submittedName>
</protein>
<proteinExistence type="inferred from homology"/>
<dbReference type="SMART" id="SM01137">
    <property type="entry name" value="DMAP_binding"/>
    <property type="match status" value="1"/>
</dbReference>
<reference evidence="4" key="1">
    <citation type="submission" date="2016-11" db="UniProtKB">
        <authorList>
            <consortium name="WormBaseParasite"/>
        </authorList>
    </citation>
    <scope>IDENTIFICATION</scope>
    <source>
        <strain evidence="4">pt0022</strain>
    </source>
</reference>
<evidence type="ECO:0000313" key="4">
    <source>
        <dbReference type="WBParaSite" id="maker-PairedContig_860-snap-gene-0.9-mRNA-1"/>
    </source>
</evidence>
<dbReference type="Pfam" id="PF23024">
    <property type="entry name" value="AMP-dom_DIP2-like"/>
    <property type="match status" value="1"/>
</dbReference>
<evidence type="ECO:0000256" key="1">
    <source>
        <dbReference type="ARBA" id="ARBA00007735"/>
    </source>
</evidence>
<comment type="similarity">
    <text evidence="1">Belongs to the DIP2 family.</text>
</comment>
<dbReference type="SUPFAM" id="SSF56801">
    <property type="entry name" value="Acetyl-CoA synthetase-like"/>
    <property type="match status" value="2"/>
</dbReference>